<keyword evidence="1" id="KW-0812">Transmembrane</keyword>
<evidence type="ECO:0000313" key="2">
    <source>
        <dbReference type="EMBL" id="MBB5327806.1"/>
    </source>
</evidence>
<name>A0A9X0QCF9_9BACT</name>
<dbReference type="AlphaFoldDB" id="A0A9X0QCF9"/>
<accession>A0A9X0QCF9</accession>
<dbReference type="EMBL" id="JACHEB010000003">
    <property type="protein sequence ID" value="MBB5327806.1"/>
    <property type="molecule type" value="Genomic_DNA"/>
</dbReference>
<keyword evidence="3" id="KW-1185">Reference proteome</keyword>
<keyword evidence="1" id="KW-0472">Membrane</keyword>
<gene>
    <name evidence="2" type="ORF">HDF14_001412</name>
</gene>
<dbReference type="RefSeq" id="WP_183974845.1">
    <property type="nucleotide sequence ID" value="NZ_JACHEB010000003.1"/>
</dbReference>
<protein>
    <submittedName>
        <fullName evidence="2">Uncharacterized protein</fullName>
    </submittedName>
</protein>
<reference evidence="2 3" key="1">
    <citation type="submission" date="2020-08" db="EMBL/GenBank/DDBJ databases">
        <title>Genomic Encyclopedia of Type Strains, Phase IV (KMG-V): Genome sequencing to study the core and pangenomes of soil and plant-associated prokaryotes.</title>
        <authorList>
            <person name="Whitman W."/>
        </authorList>
    </citation>
    <scope>NUCLEOTIDE SEQUENCE [LARGE SCALE GENOMIC DNA]</scope>
    <source>
        <strain evidence="2 3">X5P2</strain>
    </source>
</reference>
<keyword evidence="1" id="KW-1133">Transmembrane helix</keyword>
<feature type="transmembrane region" description="Helical" evidence="1">
    <location>
        <begin position="87"/>
        <end position="107"/>
    </location>
</feature>
<comment type="caution">
    <text evidence="2">The sequence shown here is derived from an EMBL/GenBank/DDBJ whole genome shotgun (WGS) entry which is preliminary data.</text>
</comment>
<organism evidence="2 3">
    <name type="scientific">Tunturiibacter gelidiferens</name>
    <dbReference type="NCBI Taxonomy" id="3069689"/>
    <lineage>
        <taxon>Bacteria</taxon>
        <taxon>Pseudomonadati</taxon>
        <taxon>Acidobacteriota</taxon>
        <taxon>Terriglobia</taxon>
        <taxon>Terriglobales</taxon>
        <taxon>Acidobacteriaceae</taxon>
        <taxon>Tunturiibacter</taxon>
    </lineage>
</organism>
<sequence length="398" mass="44467">MGDFPESLFRAIPHIAGDLTALIGYVVACFAWVIVAIKVQRNKNLLKHLDKLPKNQRLEALRQEMGAIPIPDNITATEFLRARLHSYYFWASMTLLILLALLGALAIRYRPTPAITLAPKDLSSAVFSGLQQAQTKQEGEQDDKYIHDWETKIRYLDLGRSSSYYLQPSQFGAASGQIESGKSLGLFWIDARSLFRLFIEFTNDQSTGYTVTSLSDRFKPQVPFLGDPTILLGSKPLNFFGDSFVYFGGGGSGGNITVVRIGGDTSNAARFSYFTYVSTSEGDQEASYELSHAAENDTDLIDKTLDGDAPISAGGQGPNPFNSFSAYTTPHDRERYCNKEELNEATAKYKGDPSKYSFFSYTEDPEAEFEKCSFPLWYVRHFDVYQDAMNARKAMQSQ</sequence>
<evidence type="ECO:0000256" key="1">
    <source>
        <dbReference type="SAM" id="Phobius"/>
    </source>
</evidence>
<dbReference type="Proteomes" id="UP000535182">
    <property type="component" value="Unassembled WGS sequence"/>
</dbReference>
<feature type="transmembrane region" description="Helical" evidence="1">
    <location>
        <begin position="12"/>
        <end position="37"/>
    </location>
</feature>
<proteinExistence type="predicted"/>
<evidence type="ECO:0000313" key="3">
    <source>
        <dbReference type="Proteomes" id="UP000535182"/>
    </source>
</evidence>